<dbReference type="AlphaFoldDB" id="A0A0E9T6C1"/>
<reference evidence="1" key="2">
    <citation type="journal article" date="2015" name="Fish Shellfish Immunol.">
        <title>Early steps in the European eel (Anguilla anguilla)-Vibrio vulnificus interaction in the gills: Role of the RtxA13 toxin.</title>
        <authorList>
            <person name="Callol A."/>
            <person name="Pajuelo D."/>
            <person name="Ebbesson L."/>
            <person name="Teles M."/>
            <person name="MacKenzie S."/>
            <person name="Amaro C."/>
        </authorList>
    </citation>
    <scope>NUCLEOTIDE SEQUENCE</scope>
</reference>
<dbReference type="EMBL" id="GBXM01059381">
    <property type="protein sequence ID" value="JAH49196.1"/>
    <property type="molecule type" value="Transcribed_RNA"/>
</dbReference>
<sequence length="32" mass="3796">MLNNCSLHVQKRVNIYFSLFSLENAENADRRL</sequence>
<organism evidence="1">
    <name type="scientific">Anguilla anguilla</name>
    <name type="common">European freshwater eel</name>
    <name type="synonym">Muraena anguilla</name>
    <dbReference type="NCBI Taxonomy" id="7936"/>
    <lineage>
        <taxon>Eukaryota</taxon>
        <taxon>Metazoa</taxon>
        <taxon>Chordata</taxon>
        <taxon>Craniata</taxon>
        <taxon>Vertebrata</taxon>
        <taxon>Euteleostomi</taxon>
        <taxon>Actinopterygii</taxon>
        <taxon>Neopterygii</taxon>
        <taxon>Teleostei</taxon>
        <taxon>Anguilliformes</taxon>
        <taxon>Anguillidae</taxon>
        <taxon>Anguilla</taxon>
    </lineage>
</organism>
<name>A0A0E9T6C1_ANGAN</name>
<reference evidence="1" key="1">
    <citation type="submission" date="2014-11" db="EMBL/GenBank/DDBJ databases">
        <authorList>
            <person name="Amaro Gonzalez C."/>
        </authorList>
    </citation>
    <scope>NUCLEOTIDE SEQUENCE</scope>
</reference>
<accession>A0A0E9T6C1</accession>
<evidence type="ECO:0000313" key="1">
    <source>
        <dbReference type="EMBL" id="JAH49196.1"/>
    </source>
</evidence>
<proteinExistence type="predicted"/>
<protein>
    <submittedName>
        <fullName evidence="1">Uncharacterized protein</fullName>
    </submittedName>
</protein>